<evidence type="ECO:0000313" key="4">
    <source>
        <dbReference type="Proteomes" id="UP000650005"/>
    </source>
</evidence>
<dbReference type="Pfam" id="PF13810">
    <property type="entry name" value="DUF4185"/>
    <property type="match status" value="1"/>
</dbReference>
<dbReference type="InterPro" id="IPR025442">
    <property type="entry name" value="DUF4185"/>
</dbReference>
<protein>
    <submittedName>
        <fullName evidence="3">DUF4185 domain-containing protein</fullName>
    </submittedName>
</protein>
<proteinExistence type="predicted"/>
<sequence length="398" mass="43258">MPIIRGHTEALQLITGPGSPGRTDHAFGVAGTDLGVALSDTEGRLMLVFGDTVACDGSTADWRSNTIVRTGDPEYGDGLDIDEALTEDGWSERGRAVEFIDTPRGPGRERTVVPTGAITVRGIHYVDYVSVRDWGDPGEWTTNYAGTVRSDDGVDWTLVEESLRTGDRPSAQTRVAGLPRFRDGDEKLQMSAFIEHDGYVYRFSTPSGRDGSAILGRAPVDDFPDESAFTYFDGENWFSPGDRNPDTGVELGLDAAATVIENPVSGLSVTWNEHLGRFIALHQTGEGLVLRTAEALTGPWSAERMVLDTGTVRDLHGGFILPGDSGRDLYFVATTWSNYNVLLMRTDLDELLGPDSAERPDSRGRISRTGPRPAAGRDYDPSRDDGLEAVGVVDYRDQ</sequence>
<evidence type="ECO:0000256" key="1">
    <source>
        <dbReference type="SAM" id="MobiDB-lite"/>
    </source>
</evidence>
<keyword evidence="4" id="KW-1185">Reference proteome</keyword>
<evidence type="ECO:0000259" key="2">
    <source>
        <dbReference type="Pfam" id="PF13810"/>
    </source>
</evidence>
<organism evidence="3 4">
    <name type="scientific">Corynebacterium antarcticum</name>
    <dbReference type="NCBI Taxonomy" id="2800405"/>
    <lineage>
        <taxon>Bacteria</taxon>
        <taxon>Bacillati</taxon>
        <taxon>Actinomycetota</taxon>
        <taxon>Actinomycetes</taxon>
        <taxon>Mycobacteriales</taxon>
        <taxon>Corynebacteriaceae</taxon>
        <taxon>Corynebacterium</taxon>
    </lineage>
</organism>
<feature type="region of interest" description="Disordered" evidence="1">
    <location>
        <begin position="352"/>
        <end position="398"/>
    </location>
</feature>
<feature type="domain" description="DUF4185" evidence="2">
    <location>
        <begin position="19"/>
        <end position="345"/>
    </location>
</feature>
<gene>
    <name evidence="3" type="ORF">JIM95_07955</name>
</gene>
<name>A0ABS1FM48_9CORY</name>
<feature type="compositionally biased region" description="Basic and acidic residues" evidence="1">
    <location>
        <begin position="375"/>
        <end position="386"/>
    </location>
</feature>
<dbReference type="Proteomes" id="UP000650005">
    <property type="component" value="Unassembled WGS sequence"/>
</dbReference>
<evidence type="ECO:0000313" key="3">
    <source>
        <dbReference type="EMBL" id="MBK1844509.1"/>
    </source>
</evidence>
<reference evidence="3" key="1">
    <citation type="submission" date="2021-01" db="EMBL/GenBank/DDBJ databases">
        <title>Characterization of Corynebacterium spp. from penguins.</title>
        <authorList>
            <person name="Svec P."/>
        </authorList>
    </citation>
    <scope>NUCLEOTIDE SEQUENCE</scope>
    <source>
        <strain evidence="3">CCM 8835</strain>
    </source>
</reference>
<comment type="caution">
    <text evidence="3">The sequence shown here is derived from an EMBL/GenBank/DDBJ whole genome shotgun (WGS) entry which is preliminary data.</text>
</comment>
<dbReference type="EMBL" id="JAENIP010000013">
    <property type="protein sequence ID" value="MBK1844509.1"/>
    <property type="molecule type" value="Genomic_DNA"/>
</dbReference>
<accession>A0ABS1FM48</accession>